<dbReference type="InterPro" id="IPR029063">
    <property type="entry name" value="SAM-dependent_MTases_sf"/>
</dbReference>
<proteinExistence type="predicted"/>
<protein>
    <recommendedName>
        <fullName evidence="2">Methyltransferase type 11 domain-containing protein</fullName>
    </recommendedName>
</protein>
<name>A0A6J4M332_9ACTN</name>
<dbReference type="Pfam" id="PF08241">
    <property type="entry name" value="Methyltransf_11"/>
    <property type="match status" value="1"/>
</dbReference>
<dbReference type="InterPro" id="IPR013216">
    <property type="entry name" value="Methyltransf_11"/>
</dbReference>
<dbReference type="EMBL" id="CADCUF010000220">
    <property type="protein sequence ID" value="CAA9344913.1"/>
    <property type="molecule type" value="Genomic_DNA"/>
</dbReference>
<feature type="domain" description="Methyltransferase type 11" evidence="2">
    <location>
        <begin position="67"/>
        <end position="165"/>
    </location>
</feature>
<gene>
    <name evidence="3" type="ORF">AVDCRST_MAG24-1473</name>
</gene>
<evidence type="ECO:0000313" key="3">
    <source>
        <dbReference type="EMBL" id="CAA9344913.1"/>
    </source>
</evidence>
<dbReference type="Gene3D" id="3.40.50.150">
    <property type="entry name" value="Vaccinia Virus protein VP39"/>
    <property type="match status" value="1"/>
</dbReference>
<dbReference type="CDD" id="cd02440">
    <property type="entry name" value="AdoMet_MTases"/>
    <property type="match status" value="1"/>
</dbReference>
<evidence type="ECO:0000259" key="2">
    <source>
        <dbReference type="Pfam" id="PF08241"/>
    </source>
</evidence>
<dbReference type="PANTHER" id="PTHR44068">
    <property type="entry name" value="ZGC:194242"/>
    <property type="match status" value="1"/>
</dbReference>
<dbReference type="AlphaFoldDB" id="A0A6J4M332"/>
<dbReference type="InterPro" id="IPR050447">
    <property type="entry name" value="Erg6_SMT_methyltransf"/>
</dbReference>
<evidence type="ECO:0000256" key="1">
    <source>
        <dbReference type="ARBA" id="ARBA00022679"/>
    </source>
</evidence>
<dbReference type="GO" id="GO:0008757">
    <property type="term" value="F:S-adenosylmethionine-dependent methyltransferase activity"/>
    <property type="evidence" value="ECO:0007669"/>
    <property type="project" value="InterPro"/>
</dbReference>
<sequence length="270" mass="28421">MGRREIVENYATDGLTEAVLERAAARAGDEPLTAGHLALFDQFHMGGPAATGWVGDALAVVPPATVLDVGSGLGGPARQLAAATGALVAGVDLTPEHVAGATALSRAVGMHGTTAFLLGDATELPFAAGAFDAAAMLFVGMNVADKHALFAEVRRVLQPGGRFVVYDPVLSGEEQPDYPMPWAARREDSHLLGPEQYGATLRRAGFSVHEEHDCSVEVVRLADHADSDQAGRVEIARLQFGDQGMARFANLLRAIRDGVVQPRMFVTTAD</sequence>
<dbReference type="SUPFAM" id="SSF53335">
    <property type="entry name" value="S-adenosyl-L-methionine-dependent methyltransferases"/>
    <property type="match status" value="1"/>
</dbReference>
<dbReference type="PANTHER" id="PTHR44068:SF11">
    <property type="entry name" value="GERANYL DIPHOSPHATE 2-C-METHYLTRANSFERASE"/>
    <property type="match status" value="1"/>
</dbReference>
<reference evidence="3" key="1">
    <citation type="submission" date="2020-02" db="EMBL/GenBank/DDBJ databases">
        <authorList>
            <person name="Meier V. D."/>
        </authorList>
    </citation>
    <scope>NUCLEOTIDE SEQUENCE</scope>
    <source>
        <strain evidence="3">AVDCRST_MAG24</strain>
    </source>
</reference>
<organism evidence="3">
    <name type="scientific">uncultured Nocardioidaceae bacterium</name>
    <dbReference type="NCBI Taxonomy" id="253824"/>
    <lineage>
        <taxon>Bacteria</taxon>
        <taxon>Bacillati</taxon>
        <taxon>Actinomycetota</taxon>
        <taxon>Actinomycetes</taxon>
        <taxon>Propionibacteriales</taxon>
        <taxon>Nocardioidaceae</taxon>
        <taxon>environmental samples</taxon>
    </lineage>
</organism>
<keyword evidence="1" id="KW-0808">Transferase</keyword>
<accession>A0A6J4M332</accession>